<keyword evidence="7 13" id="KW-0238">DNA-binding</keyword>
<dbReference type="GO" id="GO:0000976">
    <property type="term" value="F:transcription cis-regulatory region binding"/>
    <property type="evidence" value="ECO:0007669"/>
    <property type="project" value="TreeGrafter"/>
</dbReference>
<organism evidence="16 17">
    <name type="scientific">Paenibacillus ferrarius</name>
    <dbReference type="NCBI Taxonomy" id="1469647"/>
    <lineage>
        <taxon>Bacteria</taxon>
        <taxon>Bacillati</taxon>
        <taxon>Bacillota</taxon>
        <taxon>Bacilli</taxon>
        <taxon>Bacillales</taxon>
        <taxon>Paenibacillaceae</taxon>
        <taxon>Paenibacillus</taxon>
    </lineage>
</organism>
<keyword evidence="5" id="KW-0805">Transcription regulation</keyword>
<dbReference type="SUPFAM" id="SSF52172">
    <property type="entry name" value="CheY-like"/>
    <property type="match status" value="1"/>
</dbReference>
<evidence type="ECO:0000256" key="7">
    <source>
        <dbReference type="ARBA" id="ARBA00023125"/>
    </source>
</evidence>
<keyword evidence="4" id="KW-0902">Two-component regulatory system</keyword>
<evidence type="ECO:0000256" key="1">
    <source>
        <dbReference type="ARBA" id="ARBA00004496"/>
    </source>
</evidence>
<accession>A0A1V4HL12</accession>
<dbReference type="PANTHER" id="PTHR48111:SF49">
    <property type="entry name" value="HEME RESPONSE REGULATOR HSSR"/>
    <property type="match status" value="1"/>
</dbReference>
<dbReference type="InterPro" id="IPR036388">
    <property type="entry name" value="WH-like_DNA-bd_sf"/>
</dbReference>
<evidence type="ECO:0000313" key="16">
    <source>
        <dbReference type="EMBL" id="OPH57679.1"/>
    </source>
</evidence>
<evidence type="ECO:0000259" key="14">
    <source>
        <dbReference type="PROSITE" id="PS50110"/>
    </source>
</evidence>
<dbReference type="OrthoDB" id="9790442at2"/>
<dbReference type="EMBL" id="MBTG01000012">
    <property type="protein sequence ID" value="OPH57679.1"/>
    <property type="molecule type" value="Genomic_DNA"/>
</dbReference>
<keyword evidence="6" id="KW-0843">Virulence</keyword>
<dbReference type="InterPro" id="IPR039420">
    <property type="entry name" value="WalR-like"/>
</dbReference>
<dbReference type="InterPro" id="IPR001789">
    <property type="entry name" value="Sig_transdc_resp-reg_receiver"/>
</dbReference>
<name>A0A1V4HL12_9BACL</name>
<dbReference type="Proteomes" id="UP000190626">
    <property type="component" value="Unassembled WGS sequence"/>
</dbReference>
<dbReference type="GO" id="GO:0000156">
    <property type="term" value="F:phosphorelay response regulator activity"/>
    <property type="evidence" value="ECO:0007669"/>
    <property type="project" value="TreeGrafter"/>
</dbReference>
<evidence type="ECO:0000256" key="9">
    <source>
        <dbReference type="ARBA" id="ARBA00023163"/>
    </source>
</evidence>
<dbReference type="CDD" id="cd00383">
    <property type="entry name" value="trans_reg_C"/>
    <property type="match status" value="1"/>
</dbReference>
<evidence type="ECO:0000256" key="2">
    <source>
        <dbReference type="ARBA" id="ARBA00022490"/>
    </source>
</evidence>
<dbReference type="Pfam" id="PF00486">
    <property type="entry name" value="Trans_reg_C"/>
    <property type="match status" value="1"/>
</dbReference>
<keyword evidence="9" id="KW-0804">Transcription</keyword>
<dbReference type="AlphaFoldDB" id="A0A1V4HL12"/>
<evidence type="ECO:0000256" key="5">
    <source>
        <dbReference type="ARBA" id="ARBA00023015"/>
    </source>
</evidence>
<comment type="caution">
    <text evidence="16">The sequence shown here is derived from an EMBL/GenBank/DDBJ whole genome shotgun (WGS) entry which is preliminary data.</text>
</comment>
<sequence>MARIMVVDDDPDIRELIRVYLAGEGLGVIEAGNGEEALKLIESTQVDLVVLDVMMPHMDGWDLCRELRSHYSDLPLLMVTAKSETTHKVKGFRLGTDDYVVKPFDPVELIMRVKALLKRYKIASSQLISIGDMTIDHVSFEVRVQEQCFILPLKEFKLLFKLASYPRLIFTRTQLIEQIWGMDYEGDERTVDVHIKRLRERFEPLTDQFRITTIHGLGYRLEVSGSRS</sequence>
<evidence type="ECO:0000259" key="15">
    <source>
        <dbReference type="PROSITE" id="PS51755"/>
    </source>
</evidence>
<dbReference type="PROSITE" id="PS51755">
    <property type="entry name" value="OMPR_PHOB"/>
    <property type="match status" value="1"/>
</dbReference>
<evidence type="ECO:0000313" key="17">
    <source>
        <dbReference type="Proteomes" id="UP000190626"/>
    </source>
</evidence>
<keyword evidence="3 12" id="KW-0597">Phosphoprotein</keyword>
<dbReference type="RefSeq" id="WP_079413133.1">
    <property type="nucleotide sequence ID" value="NZ_MBTG01000012.1"/>
</dbReference>
<dbReference type="CDD" id="cd17574">
    <property type="entry name" value="REC_OmpR"/>
    <property type="match status" value="1"/>
</dbReference>
<dbReference type="PANTHER" id="PTHR48111">
    <property type="entry name" value="REGULATOR OF RPOS"/>
    <property type="match status" value="1"/>
</dbReference>
<dbReference type="GO" id="GO:0032993">
    <property type="term" value="C:protein-DNA complex"/>
    <property type="evidence" value="ECO:0007669"/>
    <property type="project" value="TreeGrafter"/>
</dbReference>
<dbReference type="GO" id="GO:0005829">
    <property type="term" value="C:cytosol"/>
    <property type="evidence" value="ECO:0007669"/>
    <property type="project" value="TreeGrafter"/>
</dbReference>
<evidence type="ECO:0000256" key="10">
    <source>
        <dbReference type="ARBA" id="ARBA00037471"/>
    </source>
</evidence>
<gene>
    <name evidence="16" type="ORF">BC351_03965</name>
</gene>
<dbReference type="SMART" id="SM00448">
    <property type="entry name" value="REC"/>
    <property type="match status" value="1"/>
</dbReference>
<comment type="function">
    <text evidence="10">Member of the two-component regulatory system HssS/HssR involved in intracellular heme homeostasis and tempering of staphylococcal virulence. Phosphorylated HssR binds to a direct repeat sequence within hrtAB promoter and activates the expression of hrtAB, an efflux pump, in response to extracellular heme, hemin, hemoglobin or blood.</text>
</comment>
<evidence type="ECO:0000256" key="3">
    <source>
        <dbReference type="ARBA" id="ARBA00022553"/>
    </source>
</evidence>
<dbReference type="Gene3D" id="3.40.50.2300">
    <property type="match status" value="1"/>
</dbReference>
<dbReference type="SMART" id="SM00862">
    <property type="entry name" value="Trans_reg_C"/>
    <property type="match status" value="1"/>
</dbReference>
<evidence type="ECO:0000256" key="12">
    <source>
        <dbReference type="PROSITE-ProRule" id="PRU00169"/>
    </source>
</evidence>
<dbReference type="Pfam" id="PF00072">
    <property type="entry name" value="Response_reg"/>
    <property type="match status" value="1"/>
</dbReference>
<dbReference type="FunFam" id="3.40.50.2300:FF:000001">
    <property type="entry name" value="DNA-binding response regulator PhoB"/>
    <property type="match status" value="1"/>
</dbReference>
<evidence type="ECO:0000256" key="6">
    <source>
        <dbReference type="ARBA" id="ARBA00023026"/>
    </source>
</evidence>
<feature type="DNA-binding region" description="OmpR/PhoB-type" evidence="13">
    <location>
        <begin position="125"/>
        <end position="223"/>
    </location>
</feature>
<dbReference type="GO" id="GO:0006355">
    <property type="term" value="P:regulation of DNA-templated transcription"/>
    <property type="evidence" value="ECO:0007669"/>
    <property type="project" value="InterPro"/>
</dbReference>
<evidence type="ECO:0000256" key="11">
    <source>
        <dbReference type="ARBA" id="ARBA00039976"/>
    </source>
</evidence>
<dbReference type="Gene3D" id="1.10.10.10">
    <property type="entry name" value="Winged helix-like DNA-binding domain superfamily/Winged helix DNA-binding domain"/>
    <property type="match status" value="1"/>
</dbReference>
<dbReference type="InterPro" id="IPR011006">
    <property type="entry name" value="CheY-like_superfamily"/>
</dbReference>
<proteinExistence type="predicted"/>
<keyword evidence="8" id="KW-0010">Activator</keyword>
<comment type="subcellular location">
    <subcellularLocation>
        <location evidence="1">Cytoplasm</location>
    </subcellularLocation>
</comment>
<evidence type="ECO:0000256" key="8">
    <source>
        <dbReference type="ARBA" id="ARBA00023159"/>
    </source>
</evidence>
<feature type="domain" description="Response regulatory" evidence="14">
    <location>
        <begin position="3"/>
        <end position="117"/>
    </location>
</feature>
<evidence type="ECO:0000256" key="13">
    <source>
        <dbReference type="PROSITE-ProRule" id="PRU01091"/>
    </source>
</evidence>
<evidence type="ECO:0000256" key="4">
    <source>
        <dbReference type="ARBA" id="ARBA00023012"/>
    </source>
</evidence>
<keyword evidence="2" id="KW-0963">Cytoplasm</keyword>
<feature type="modified residue" description="4-aspartylphosphate" evidence="12">
    <location>
        <position position="52"/>
    </location>
</feature>
<dbReference type="PROSITE" id="PS50110">
    <property type="entry name" value="RESPONSE_REGULATORY"/>
    <property type="match status" value="1"/>
</dbReference>
<dbReference type="InterPro" id="IPR001867">
    <property type="entry name" value="OmpR/PhoB-type_DNA-bd"/>
</dbReference>
<protein>
    <recommendedName>
        <fullName evidence="11">Heme response regulator HssR</fullName>
    </recommendedName>
</protein>
<dbReference type="STRING" id="1469647.BC351_03965"/>
<reference evidence="17" key="1">
    <citation type="submission" date="2016-07" db="EMBL/GenBank/DDBJ databases">
        <authorList>
            <person name="Florea S."/>
            <person name="Webb J.S."/>
            <person name="Jaromczyk J."/>
            <person name="Schardl C.L."/>
        </authorList>
    </citation>
    <scope>NUCLEOTIDE SEQUENCE [LARGE SCALE GENOMIC DNA]</scope>
    <source>
        <strain evidence="17">CY1</strain>
    </source>
</reference>
<feature type="domain" description="OmpR/PhoB-type" evidence="15">
    <location>
        <begin position="125"/>
        <end position="223"/>
    </location>
</feature>
<keyword evidence="17" id="KW-1185">Reference proteome</keyword>